<feature type="compositionally biased region" description="Low complexity" evidence="1">
    <location>
        <begin position="338"/>
        <end position="348"/>
    </location>
</feature>
<evidence type="ECO:0000313" key="3">
    <source>
        <dbReference type="Proteomes" id="UP001352223"/>
    </source>
</evidence>
<dbReference type="EMBL" id="JAOZYB010000166">
    <property type="protein sequence ID" value="MEB3962648.1"/>
    <property type="molecule type" value="Genomic_DNA"/>
</dbReference>
<feature type="region of interest" description="Disordered" evidence="1">
    <location>
        <begin position="136"/>
        <end position="161"/>
    </location>
</feature>
<name>A0ABU6CD56_9ACTN</name>
<feature type="compositionally biased region" description="Polar residues" evidence="1">
    <location>
        <begin position="146"/>
        <end position="156"/>
    </location>
</feature>
<feature type="compositionally biased region" description="Low complexity" evidence="1">
    <location>
        <begin position="368"/>
        <end position="381"/>
    </location>
</feature>
<comment type="caution">
    <text evidence="2">The sequence shown here is derived from an EMBL/GenBank/DDBJ whole genome shotgun (WGS) entry which is preliminary data.</text>
</comment>
<feature type="compositionally biased region" description="Polar residues" evidence="1">
    <location>
        <begin position="426"/>
        <end position="436"/>
    </location>
</feature>
<feature type="compositionally biased region" description="Pro residues" evidence="1">
    <location>
        <begin position="290"/>
        <end position="299"/>
    </location>
</feature>
<dbReference type="Proteomes" id="UP001352223">
    <property type="component" value="Unassembled WGS sequence"/>
</dbReference>
<feature type="region of interest" description="Disordered" evidence="1">
    <location>
        <begin position="251"/>
        <end position="575"/>
    </location>
</feature>
<feature type="compositionally biased region" description="Basic and acidic residues" evidence="1">
    <location>
        <begin position="527"/>
        <end position="547"/>
    </location>
</feature>
<gene>
    <name evidence="2" type="ORF">OKJ48_20675</name>
</gene>
<dbReference type="RefSeq" id="WP_324770221.1">
    <property type="nucleotide sequence ID" value="NZ_BAAATS010000065.1"/>
</dbReference>
<sequence length="575" mass="57689">MSDLGSQVWGMAKSYRFAVHSPEELWTMVEPADGGTAADLGALLTSAAKTIKEIGGDLKTHSTSVEWEGEGADAFHKWIDHAARATLRLGDYSESAGKWLGHAADTLHEVKPQLETLKNSSAAARSILDAHAAVSTDVGNHDGGPSASSVKTAKSQYDNDRAEASQLMTKLAQSYAASTDQIEALKAPEFPDLPTKFVPRQRDDLTHRPSQPADDSSNTVAAAAIGGVGVAAAGAAVVGEAARGASLAAGGHHPAAAAPQPRTVPDLPVGGPNIALDRAGSLPSPTAPTISPPASPPSALPGGTSGISGTPTPALGGTGRYGAPLRAVSGGRVPAAYGPRGPMGTPTAPGTPGPPGASRVVPPGREVPGMGPATPGGTASPVRGPGGAGQGRASDGIAGGRPTPPQTGRPTGAVPRGTVVGGPPSQGGTPSRQTPGTARGGAIEGVRTGASPGRGVASGAGRGSSVSGARMPAHSDGVVGGQPQPSKTRRGVSATPRTAGDVRGAESRTAAQARRGGEPARGASPTARKDDARRAPEERPRDERPEREDTEVEQPAQEMPELRLPGLPPTTRRDN</sequence>
<keyword evidence="3" id="KW-1185">Reference proteome</keyword>
<evidence type="ECO:0008006" key="4">
    <source>
        <dbReference type="Google" id="ProtNLM"/>
    </source>
</evidence>
<accession>A0ABU6CD56</accession>
<evidence type="ECO:0000256" key="1">
    <source>
        <dbReference type="SAM" id="MobiDB-lite"/>
    </source>
</evidence>
<evidence type="ECO:0000313" key="2">
    <source>
        <dbReference type="EMBL" id="MEB3962648.1"/>
    </source>
</evidence>
<reference evidence="2 3" key="1">
    <citation type="submission" date="2022-10" db="EMBL/GenBank/DDBJ databases">
        <authorList>
            <person name="Xie J."/>
            <person name="Shen N."/>
        </authorList>
    </citation>
    <scope>NUCLEOTIDE SEQUENCE [LARGE SCALE GENOMIC DNA]</scope>
    <source>
        <strain evidence="2 3">DSM 41681</strain>
    </source>
</reference>
<proteinExistence type="predicted"/>
<organism evidence="2 3">
    <name type="scientific">Streptomyces kunmingensis</name>
    <dbReference type="NCBI Taxonomy" id="68225"/>
    <lineage>
        <taxon>Bacteria</taxon>
        <taxon>Bacillati</taxon>
        <taxon>Actinomycetota</taxon>
        <taxon>Actinomycetes</taxon>
        <taxon>Kitasatosporales</taxon>
        <taxon>Streptomycetaceae</taxon>
        <taxon>Streptomyces</taxon>
    </lineage>
</organism>
<protein>
    <recommendedName>
        <fullName evidence="4">PPE family domain-containing protein</fullName>
    </recommendedName>
</protein>